<keyword evidence="2 7" id="KW-0812">Transmembrane</keyword>
<keyword evidence="3 7" id="KW-1133">Transmembrane helix</keyword>
<dbReference type="GO" id="GO:0044732">
    <property type="term" value="C:mitotic spindle pole body"/>
    <property type="evidence" value="ECO:0007669"/>
    <property type="project" value="TreeGrafter"/>
</dbReference>
<keyword evidence="5" id="KW-0539">Nucleus</keyword>
<keyword evidence="4 7" id="KW-0472">Membrane</keyword>
<comment type="subcellular location">
    <subcellularLocation>
        <location evidence="1">Nucleus inner membrane</location>
        <topology evidence="1">Multi-pass membrane protein</topology>
    </subcellularLocation>
</comment>
<organism evidence="9 10">
    <name type="scientific">Umbelopsis vinacea</name>
    <dbReference type="NCBI Taxonomy" id="44442"/>
    <lineage>
        <taxon>Eukaryota</taxon>
        <taxon>Fungi</taxon>
        <taxon>Fungi incertae sedis</taxon>
        <taxon>Mucoromycota</taxon>
        <taxon>Mucoromycotina</taxon>
        <taxon>Umbelopsidomycetes</taxon>
        <taxon>Umbelopsidales</taxon>
        <taxon>Umbelopsidaceae</taxon>
        <taxon>Umbelopsis</taxon>
    </lineage>
</organism>
<protein>
    <recommendedName>
        <fullName evidence="8">Ima1 N-terminal domain-containing protein</fullName>
    </recommendedName>
</protein>
<proteinExistence type="predicted"/>
<evidence type="ECO:0000256" key="1">
    <source>
        <dbReference type="ARBA" id="ARBA00004473"/>
    </source>
</evidence>
<dbReference type="InterPro" id="IPR042321">
    <property type="entry name" value="Ima1"/>
</dbReference>
<dbReference type="GO" id="GO:0034992">
    <property type="term" value="C:microtubule organizing center attachment site"/>
    <property type="evidence" value="ECO:0007669"/>
    <property type="project" value="TreeGrafter"/>
</dbReference>
<evidence type="ECO:0000256" key="7">
    <source>
        <dbReference type="SAM" id="Phobius"/>
    </source>
</evidence>
<feature type="transmembrane region" description="Helical" evidence="7">
    <location>
        <begin position="240"/>
        <end position="259"/>
    </location>
</feature>
<accession>A0A8H7UG34</accession>
<evidence type="ECO:0000256" key="4">
    <source>
        <dbReference type="ARBA" id="ARBA00023136"/>
    </source>
</evidence>
<feature type="transmembrane region" description="Helical" evidence="7">
    <location>
        <begin position="174"/>
        <end position="192"/>
    </location>
</feature>
<dbReference type="Pfam" id="PF09779">
    <property type="entry name" value="Ima1_N"/>
    <property type="match status" value="1"/>
</dbReference>
<dbReference type="Proteomes" id="UP000612746">
    <property type="component" value="Unassembled WGS sequence"/>
</dbReference>
<comment type="caution">
    <text evidence="9">The sequence shown here is derived from an EMBL/GenBank/DDBJ whole genome shotgun (WGS) entry which is preliminary data.</text>
</comment>
<feature type="compositionally biased region" description="Polar residues" evidence="6">
    <location>
        <begin position="1"/>
        <end position="11"/>
    </location>
</feature>
<dbReference type="PANTHER" id="PTHR28538">
    <property type="entry name" value="INTEGRAL INNER NUCLEAR MEMBRANE PROTEIN IMA1"/>
    <property type="match status" value="1"/>
</dbReference>
<dbReference type="OrthoDB" id="2350459at2759"/>
<dbReference type="GO" id="GO:0005637">
    <property type="term" value="C:nuclear inner membrane"/>
    <property type="evidence" value="ECO:0007669"/>
    <property type="project" value="UniProtKB-SubCell"/>
</dbReference>
<feature type="transmembrane region" description="Helical" evidence="7">
    <location>
        <begin position="118"/>
        <end position="141"/>
    </location>
</feature>
<dbReference type="InterPro" id="IPR018617">
    <property type="entry name" value="Ima1_N"/>
</dbReference>
<reference evidence="9" key="1">
    <citation type="submission" date="2020-12" db="EMBL/GenBank/DDBJ databases">
        <title>Metabolic potential, ecology and presence of endohyphal bacteria is reflected in genomic diversity of Mucoromycotina.</title>
        <authorList>
            <person name="Muszewska A."/>
            <person name="Okrasinska A."/>
            <person name="Steczkiewicz K."/>
            <person name="Drgas O."/>
            <person name="Orlowska M."/>
            <person name="Perlinska-Lenart U."/>
            <person name="Aleksandrzak-Piekarczyk T."/>
            <person name="Szatraj K."/>
            <person name="Zielenkiewicz U."/>
            <person name="Pilsyk S."/>
            <person name="Malc E."/>
            <person name="Mieczkowski P."/>
            <person name="Kruszewska J.S."/>
            <person name="Biernat P."/>
            <person name="Pawlowska J."/>
        </authorList>
    </citation>
    <scope>NUCLEOTIDE SEQUENCE</scope>
    <source>
        <strain evidence="9">WA0000051536</strain>
    </source>
</reference>
<dbReference type="GO" id="GO:0071765">
    <property type="term" value="P:nuclear inner membrane organization"/>
    <property type="evidence" value="ECO:0007669"/>
    <property type="project" value="InterPro"/>
</dbReference>
<keyword evidence="10" id="KW-1185">Reference proteome</keyword>
<evidence type="ECO:0000313" key="9">
    <source>
        <dbReference type="EMBL" id="KAG2180382.1"/>
    </source>
</evidence>
<dbReference type="GO" id="GO:0034506">
    <property type="term" value="C:chromosome, centromeric core domain"/>
    <property type="evidence" value="ECO:0007669"/>
    <property type="project" value="TreeGrafter"/>
</dbReference>
<feature type="transmembrane region" description="Helical" evidence="7">
    <location>
        <begin position="213"/>
        <end position="234"/>
    </location>
</feature>
<feature type="domain" description="Ima1 N-terminal" evidence="8">
    <location>
        <begin position="13"/>
        <end position="77"/>
    </location>
</feature>
<feature type="region of interest" description="Disordered" evidence="6">
    <location>
        <begin position="304"/>
        <end position="345"/>
    </location>
</feature>
<sequence>MNDPTLNQQSRVSRRPSAKNSTDVLCSNCDLAQQRILAYVTSYDPEDNEKNYLQHASVFKRKLEERYPLCPTCQQKVENIIGERDKVAKSLMIDRCRQQMHSKPVVAIPSRRQAKRNFYIQGILFWALHITVILLSMRATIWPNSTVELLQNRDYVFLPSNITSILPIGSSYTVPPSIIALLVSVASAWWIGWHPYQMEVYGYTGKFIPRQKAYMGIQIALFAFRLATVLALLYGTTTDFTRLSTILFILNVSLLPYSLSILEVHKHPSLFEKIQTIQEERRREIAKQTSRPYDFDWDEDLASQPTSSFAEPKPALRNPLPSHYTQKDHQPEWDFSPQQFFPRENPTGLEPLLGDMNLAEPNFFQRTARSMQGSFMNAFE</sequence>
<name>A0A8H7UG34_9FUNG</name>
<dbReference type="PANTHER" id="PTHR28538:SF1">
    <property type="entry name" value="INTEGRAL INNER NUCLEAR MEMBRANE PROTEIN IMA1"/>
    <property type="match status" value="1"/>
</dbReference>
<evidence type="ECO:0000256" key="2">
    <source>
        <dbReference type="ARBA" id="ARBA00022692"/>
    </source>
</evidence>
<dbReference type="EMBL" id="JAEPRA010000009">
    <property type="protein sequence ID" value="KAG2180382.1"/>
    <property type="molecule type" value="Genomic_DNA"/>
</dbReference>
<evidence type="ECO:0000259" key="8">
    <source>
        <dbReference type="Pfam" id="PF09779"/>
    </source>
</evidence>
<evidence type="ECO:0000313" key="10">
    <source>
        <dbReference type="Proteomes" id="UP000612746"/>
    </source>
</evidence>
<feature type="region of interest" description="Disordered" evidence="6">
    <location>
        <begin position="1"/>
        <end position="22"/>
    </location>
</feature>
<evidence type="ECO:0000256" key="6">
    <source>
        <dbReference type="SAM" id="MobiDB-lite"/>
    </source>
</evidence>
<dbReference type="AlphaFoldDB" id="A0A8H7UG34"/>
<evidence type="ECO:0000256" key="3">
    <source>
        <dbReference type="ARBA" id="ARBA00022989"/>
    </source>
</evidence>
<gene>
    <name evidence="9" type="ORF">INT44_003384</name>
</gene>
<evidence type="ECO:0000256" key="5">
    <source>
        <dbReference type="ARBA" id="ARBA00023242"/>
    </source>
</evidence>